<dbReference type="Proteomes" id="UP000460221">
    <property type="component" value="Unassembled WGS sequence"/>
</dbReference>
<evidence type="ECO:0000256" key="10">
    <source>
        <dbReference type="ARBA" id="ARBA00025699"/>
    </source>
</evidence>
<dbReference type="GO" id="GO:0005737">
    <property type="term" value="C:cytoplasm"/>
    <property type="evidence" value="ECO:0007669"/>
    <property type="project" value="UniProtKB-SubCell"/>
</dbReference>
<evidence type="ECO:0000256" key="5">
    <source>
        <dbReference type="ARBA" id="ARBA00022490"/>
    </source>
</evidence>
<accession>A0A7K1FGC4</accession>
<dbReference type="InterPro" id="IPR029028">
    <property type="entry name" value="Alpha/beta_knot_MTases"/>
</dbReference>
<evidence type="ECO:0000259" key="14">
    <source>
        <dbReference type="Pfam" id="PF20260"/>
    </source>
</evidence>
<dbReference type="Pfam" id="PF04452">
    <property type="entry name" value="Methyltrans_RNA"/>
    <property type="match status" value="1"/>
</dbReference>
<evidence type="ECO:0000256" key="11">
    <source>
        <dbReference type="ARBA" id="ARBA00047944"/>
    </source>
</evidence>
<dbReference type="EC" id="2.1.1.193" evidence="3 12"/>
<keyword evidence="9 12" id="KW-0949">S-adenosyl-L-methionine</keyword>
<feature type="domain" description="Ribosomal RNA small subunit methyltransferase E methyltransferase" evidence="13">
    <location>
        <begin position="74"/>
        <end position="233"/>
    </location>
</feature>
<sequence>MPFFLADPLPAPGPGHLGGAEGRHAATVRRMRAGERLVLTDGRGTWAAAEVRGVSGQGVDLLVGAHRTTAAPTVRVTLVQALPKGERSDLVVDLATEAGVDALVPWAAQRCVARWVGDKAVKGAEKWRTVAREAAKQSRRTFVPTVAAPVGSAAVAELIRAADLALVLHEAATHSLPAVELPAAGELVLIVGPEGGISPEELELFTAEGAVATRLGPEVLRTSTAAAVALGALGALTDRWGSTS</sequence>
<evidence type="ECO:0000313" key="15">
    <source>
        <dbReference type="EMBL" id="MTD13175.1"/>
    </source>
</evidence>
<evidence type="ECO:0000256" key="1">
    <source>
        <dbReference type="ARBA" id="ARBA00004496"/>
    </source>
</evidence>
<evidence type="ECO:0000256" key="4">
    <source>
        <dbReference type="ARBA" id="ARBA00013673"/>
    </source>
</evidence>
<keyword evidence="7 12" id="KW-0489">Methyltransferase</keyword>
<comment type="function">
    <text evidence="10 12">Specifically methylates the N3 position of the uracil ring of uridine 1498 (m3U1498) in 16S rRNA. Acts on the fully assembled 30S ribosomal subunit.</text>
</comment>
<evidence type="ECO:0000256" key="2">
    <source>
        <dbReference type="ARBA" id="ARBA00005528"/>
    </source>
</evidence>
<comment type="subcellular location">
    <subcellularLocation>
        <location evidence="1 12">Cytoplasm</location>
    </subcellularLocation>
</comment>
<evidence type="ECO:0000256" key="6">
    <source>
        <dbReference type="ARBA" id="ARBA00022552"/>
    </source>
</evidence>
<evidence type="ECO:0000256" key="3">
    <source>
        <dbReference type="ARBA" id="ARBA00012328"/>
    </source>
</evidence>
<evidence type="ECO:0000256" key="9">
    <source>
        <dbReference type="ARBA" id="ARBA00022691"/>
    </source>
</evidence>
<dbReference type="InterPro" id="IPR046887">
    <property type="entry name" value="RsmE_PUA-like"/>
</dbReference>
<dbReference type="InterPro" id="IPR046886">
    <property type="entry name" value="RsmE_MTase_dom"/>
</dbReference>
<dbReference type="GO" id="GO:0070475">
    <property type="term" value="P:rRNA base methylation"/>
    <property type="evidence" value="ECO:0007669"/>
    <property type="project" value="TreeGrafter"/>
</dbReference>
<dbReference type="GO" id="GO:0070042">
    <property type="term" value="F:rRNA (uridine-N3-)-methyltransferase activity"/>
    <property type="evidence" value="ECO:0007669"/>
    <property type="project" value="TreeGrafter"/>
</dbReference>
<keyword evidence="6 12" id="KW-0698">rRNA processing</keyword>
<comment type="similarity">
    <text evidence="2 12">Belongs to the RNA methyltransferase RsmE family.</text>
</comment>
<dbReference type="PANTHER" id="PTHR30027">
    <property type="entry name" value="RIBOSOMAL RNA SMALL SUBUNIT METHYLTRANSFERASE E"/>
    <property type="match status" value="1"/>
</dbReference>
<feature type="domain" description="Ribosomal RNA small subunit methyltransferase E PUA-like" evidence="14">
    <location>
        <begin position="17"/>
        <end position="61"/>
    </location>
</feature>
<name>A0A7K1FGC4_9ACTN</name>
<dbReference type="EMBL" id="WLYK01000001">
    <property type="protein sequence ID" value="MTD13175.1"/>
    <property type="molecule type" value="Genomic_DNA"/>
</dbReference>
<gene>
    <name evidence="15" type="ORF">GIS00_04340</name>
</gene>
<keyword evidence="16" id="KW-1185">Reference proteome</keyword>
<dbReference type="PANTHER" id="PTHR30027:SF3">
    <property type="entry name" value="16S RRNA (URACIL(1498)-N(3))-METHYLTRANSFERASE"/>
    <property type="match status" value="1"/>
</dbReference>
<organism evidence="15 16">
    <name type="scientific">Nakamurella alba</name>
    <dbReference type="NCBI Taxonomy" id="2665158"/>
    <lineage>
        <taxon>Bacteria</taxon>
        <taxon>Bacillati</taxon>
        <taxon>Actinomycetota</taxon>
        <taxon>Actinomycetes</taxon>
        <taxon>Nakamurellales</taxon>
        <taxon>Nakamurellaceae</taxon>
        <taxon>Nakamurella</taxon>
    </lineage>
</organism>
<dbReference type="FunFam" id="3.40.1280.10:FF:000023">
    <property type="entry name" value="Ribosomal RNA small subunit methyltransferase E"/>
    <property type="match status" value="1"/>
</dbReference>
<dbReference type="Gene3D" id="3.40.1280.10">
    <property type="match status" value="1"/>
</dbReference>
<comment type="catalytic activity">
    <reaction evidence="11 12">
        <text>uridine(1498) in 16S rRNA + S-adenosyl-L-methionine = N(3)-methyluridine(1498) in 16S rRNA + S-adenosyl-L-homocysteine + H(+)</text>
        <dbReference type="Rhea" id="RHEA:42920"/>
        <dbReference type="Rhea" id="RHEA-COMP:10283"/>
        <dbReference type="Rhea" id="RHEA-COMP:10284"/>
        <dbReference type="ChEBI" id="CHEBI:15378"/>
        <dbReference type="ChEBI" id="CHEBI:57856"/>
        <dbReference type="ChEBI" id="CHEBI:59789"/>
        <dbReference type="ChEBI" id="CHEBI:65315"/>
        <dbReference type="ChEBI" id="CHEBI:74502"/>
        <dbReference type="EC" id="2.1.1.193"/>
    </reaction>
</comment>
<dbReference type="SUPFAM" id="SSF75217">
    <property type="entry name" value="alpha/beta knot"/>
    <property type="match status" value="1"/>
</dbReference>
<dbReference type="Gene3D" id="2.40.240.20">
    <property type="entry name" value="Hypothetical PUA domain-like, domain 1"/>
    <property type="match status" value="1"/>
</dbReference>
<protein>
    <recommendedName>
        <fullName evidence="4 12">Ribosomal RNA small subunit methyltransferase E</fullName>
        <ecNumber evidence="3 12">2.1.1.193</ecNumber>
    </recommendedName>
</protein>
<evidence type="ECO:0000256" key="8">
    <source>
        <dbReference type="ARBA" id="ARBA00022679"/>
    </source>
</evidence>
<dbReference type="InterPro" id="IPR029026">
    <property type="entry name" value="tRNA_m1G_MTases_N"/>
</dbReference>
<dbReference type="InterPro" id="IPR015947">
    <property type="entry name" value="PUA-like_sf"/>
</dbReference>
<keyword evidence="8 12" id="KW-0808">Transferase</keyword>
<proteinExistence type="inferred from homology"/>
<dbReference type="AlphaFoldDB" id="A0A7K1FGC4"/>
<dbReference type="SUPFAM" id="SSF88697">
    <property type="entry name" value="PUA domain-like"/>
    <property type="match status" value="1"/>
</dbReference>
<dbReference type="CDD" id="cd18084">
    <property type="entry name" value="RsmE-like"/>
    <property type="match status" value="1"/>
</dbReference>
<evidence type="ECO:0000256" key="12">
    <source>
        <dbReference type="PIRNR" id="PIRNR015601"/>
    </source>
</evidence>
<evidence type="ECO:0000259" key="13">
    <source>
        <dbReference type="Pfam" id="PF04452"/>
    </source>
</evidence>
<evidence type="ECO:0000256" key="7">
    <source>
        <dbReference type="ARBA" id="ARBA00022603"/>
    </source>
</evidence>
<dbReference type="NCBIfam" id="TIGR00046">
    <property type="entry name" value="RsmE family RNA methyltransferase"/>
    <property type="match status" value="1"/>
</dbReference>
<evidence type="ECO:0000313" key="16">
    <source>
        <dbReference type="Proteomes" id="UP000460221"/>
    </source>
</evidence>
<keyword evidence="5 12" id="KW-0963">Cytoplasm</keyword>
<comment type="caution">
    <text evidence="15">The sequence shown here is derived from an EMBL/GenBank/DDBJ whole genome shotgun (WGS) entry which is preliminary data.</text>
</comment>
<dbReference type="InterPro" id="IPR006700">
    <property type="entry name" value="RsmE"/>
</dbReference>
<dbReference type="Pfam" id="PF20260">
    <property type="entry name" value="PUA_4"/>
    <property type="match status" value="1"/>
</dbReference>
<dbReference type="PIRSF" id="PIRSF015601">
    <property type="entry name" value="MTase_slr0722"/>
    <property type="match status" value="1"/>
</dbReference>
<reference evidence="15 16" key="1">
    <citation type="submission" date="2019-11" db="EMBL/GenBank/DDBJ databases">
        <authorList>
            <person name="Jiang L.-Q."/>
        </authorList>
    </citation>
    <scope>NUCLEOTIDE SEQUENCE [LARGE SCALE GENOMIC DNA]</scope>
    <source>
        <strain evidence="15 16">YIM 132087</strain>
    </source>
</reference>
<dbReference type="NCBIfam" id="NF008693">
    <property type="entry name" value="PRK11713.2-3"/>
    <property type="match status" value="1"/>
</dbReference>